<feature type="signal peptide" evidence="19">
    <location>
        <begin position="1"/>
        <end position="19"/>
    </location>
</feature>
<dbReference type="Gene3D" id="1.10.390.10">
    <property type="entry name" value="Neutral Protease Domain 2"/>
    <property type="match status" value="1"/>
</dbReference>
<comment type="function">
    <text evidence="13">Aminopeptidase that plays a central role in peptide trimming, a step required for the generation of most HLA class I-binding peptides. Peptide trimming is essential to customize longer precursor peptides to fit them to the correct length required for presentation on MHC class I molecules. Strongly prefers substrates 9-16 residues long. Rapidly degrades 13-mer to a 9-mer and then stops. Preferentially hydrolyzes the residue Leu and peptides with a hydrophobic C-terminus, while it has weak activity toward peptides with charged C-terminus. May play a role in the inactivation of peptide hormones. May be involved in the regulation of blood pressure through the inactivation of angiotensin II and/or the generation of bradykinin in the kidney.</text>
</comment>
<dbReference type="GO" id="GO:0005737">
    <property type="term" value="C:cytoplasm"/>
    <property type="evidence" value="ECO:0007669"/>
    <property type="project" value="TreeGrafter"/>
</dbReference>
<keyword evidence="12" id="KW-0325">Glycoprotein</keyword>
<comment type="similarity">
    <text evidence="2 18">Belongs to the peptidase M1 family.</text>
</comment>
<feature type="domain" description="ERAP1-like C-terminal" evidence="21">
    <location>
        <begin position="546"/>
        <end position="862"/>
    </location>
</feature>
<keyword evidence="5 16" id="KW-0479">Metal-binding</keyword>
<dbReference type="InterPro" id="IPR045357">
    <property type="entry name" value="Aminopeptidase_N-like_N"/>
</dbReference>
<dbReference type="Gene3D" id="1.25.50.20">
    <property type="match status" value="1"/>
</dbReference>
<dbReference type="InterPro" id="IPR027268">
    <property type="entry name" value="Peptidase_M4/M1_CTD_sf"/>
</dbReference>
<feature type="binding site" evidence="16">
    <location>
        <position position="354"/>
    </location>
    <ligand>
        <name>Zn(2+)</name>
        <dbReference type="ChEBI" id="CHEBI:29105"/>
        <note>catalytic</note>
    </ligand>
</feature>
<accession>A0A3Q4G8X3</accession>
<proteinExistence type="inferred from homology"/>
<evidence type="ECO:0000256" key="8">
    <source>
        <dbReference type="ARBA" id="ARBA00022968"/>
    </source>
</evidence>
<dbReference type="InterPro" id="IPR050344">
    <property type="entry name" value="Peptidase_M1_aminopeptidases"/>
</dbReference>
<evidence type="ECO:0000256" key="10">
    <source>
        <dbReference type="ARBA" id="ARBA00023049"/>
    </source>
</evidence>
<dbReference type="EC" id="3.4.11.-" evidence="18"/>
<sequence>MVSARLLVLSLFSASLVGSQPTESSQQVSSPPAHPAGEPSLSIDNLSFPWSRLRLPKYIIPLHYHLLLHPNLTSLSFTGSVQIQIDVQNNTNWVVLHSKGLQISKATILDQNLAHLSEQVLPVLHNPSHEQIGIFSPRVLSSGQKYFLYIEFGAELAEGFYGFYKSTYRTSTGETRTLASTHFEPTSARMAFPCFDEPSFKANFSVRIRRRPEYISLSNMPVIKTVEVSGDLLEDQFAPSVQMSTYLVAFVICDFKSVTGTTSSGVQVSIYAAPEKWQQTHYALEVAVKMLDFYEEFFNIRYPLPKQDLIAIPDFQSGAMENWGLTTYRETSLLYDPLTSSVSDKLWVTMVIGHELAHQWFGNLVTMEWWNDIWLNEGFARYMEYISVEATYPDLKVEEYLLHTCFAAVGHDSLNSSRPISSPAENPTQIKEMFDTVSYDKGACVLHMLRHFLTDEVFQRGIVRYLRKYSYKNAHNQDLWDSLANTCSEEDFISGKHCYSSSQASKNAYLFAGEHLNLTAMMNTWTLQKGIPLVTVTRKGARFVSFVNSDMTGYYMVHYEDGGWDVMTKLLRENHTALSYKDRTHLIHNAFQLVTAGHLPLNKALDLIGYLLLETHTVPLLQGLGYLEAFYHLVEKRDESVLTHNLGAYILRFFRAVIDQQTWSDSGTVSERRLRTEVLSLACHLDDPPCVKRARQHFSDWLQSNGTLNLPTDVAETVYSVGAQDDHGWPSLLHTYKISLSEAQKHKILYALTSSKDTSKLEGLLELGLEGKVIRSQDLSTLILMVARNPKGHYLAWDFVKKNWDTLVQKFQLGSFCIRNIIIGTTSQFSSPEELTEVQSFFESIKEQASQLRATQIALDNVLKNVRWVQRNLETLRKWLNEQMQ</sequence>
<evidence type="ECO:0000259" key="22">
    <source>
        <dbReference type="Pfam" id="PF17900"/>
    </source>
</evidence>
<evidence type="ECO:0000313" key="24">
    <source>
        <dbReference type="Proteomes" id="UP000261580"/>
    </source>
</evidence>
<keyword evidence="8" id="KW-0735">Signal-anchor</keyword>
<evidence type="ECO:0000256" key="9">
    <source>
        <dbReference type="ARBA" id="ARBA00022989"/>
    </source>
</evidence>
<evidence type="ECO:0000256" key="3">
    <source>
        <dbReference type="ARBA" id="ARBA00022670"/>
    </source>
</evidence>
<evidence type="ECO:0000256" key="17">
    <source>
        <dbReference type="PIRSR" id="PIRSR634016-4"/>
    </source>
</evidence>
<dbReference type="PRINTS" id="PR00756">
    <property type="entry name" value="ALADIPTASE"/>
</dbReference>
<dbReference type="Pfam" id="PF17900">
    <property type="entry name" value="Peptidase_M1_N"/>
    <property type="match status" value="1"/>
</dbReference>
<evidence type="ECO:0000256" key="1">
    <source>
        <dbReference type="ARBA" id="ARBA00004606"/>
    </source>
</evidence>
<dbReference type="FunFam" id="1.10.390.10:FF:000007">
    <property type="entry name" value="Aminopeptidase"/>
    <property type="match status" value="1"/>
</dbReference>
<dbReference type="Pfam" id="PF01433">
    <property type="entry name" value="Peptidase_M1"/>
    <property type="match status" value="1"/>
</dbReference>
<dbReference type="CDD" id="cd09601">
    <property type="entry name" value="M1_APN-Q_like"/>
    <property type="match status" value="1"/>
</dbReference>
<dbReference type="InterPro" id="IPR014782">
    <property type="entry name" value="Peptidase_M1_dom"/>
</dbReference>
<evidence type="ECO:0000256" key="19">
    <source>
        <dbReference type="SAM" id="SignalP"/>
    </source>
</evidence>
<organism evidence="23 24">
    <name type="scientific">Neolamprologus brichardi</name>
    <name type="common">Fairy cichlid</name>
    <name type="synonym">Lamprologus brichardi</name>
    <dbReference type="NCBI Taxonomy" id="32507"/>
    <lineage>
        <taxon>Eukaryota</taxon>
        <taxon>Metazoa</taxon>
        <taxon>Chordata</taxon>
        <taxon>Craniata</taxon>
        <taxon>Vertebrata</taxon>
        <taxon>Euteleostomi</taxon>
        <taxon>Actinopterygii</taxon>
        <taxon>Neopterygii</taxon>
        <taxon>Teleostei</taxon>
        <taxon>Neoteleostei</taxon>
        <taxon>Acanthomorphata</taxon>
        <taxon>Ovalentaria</taxon>
        <taxon>Cichlomorphae</taxon>
        <taxon>Cichliformes</taxon>
        <taxon>Cichlidae</taxon>
        <taxon>African cichlids</taxon>
        <taxon>Pseudocrenilabrinae</taxon>
        <taxon>Lamprologini</taxon>
        <taxon>Neolamprologus</taxon>
    </lineage>
</organism>
<evidence type="ECO:0000259" key="20">
    <source>
        <dbReference type="Pfam" id="PF01433"/>
    </source>
</evidence>
<dbReference type="FunFam" id="1.25.50.20:FF:000003">
    <property type="entry name" value="Leucyl-cystinyl aminopeptidase"/>
    <property type="match status" value="1"/>
</dbReference>
<evidence type="ECO:0000256" key="13">
    <source>
        <dbReference type="ARBA" id="ARBA00053064"/>
    </source>
</evidence>
<evidence type="ECO:0000256" key="5">
    <source>
        <dbReference type="ARBA" id="ARBA00022723"/>
    </source>
</evidence>
<feature type="binding site" evidence="16">
    <location>
        <position position="358"/>
    </location>
    <ligand>
        <name>Zn(2+)</name>
        <dbReference type="ChEBI" id="CHEBI:29105"/>
        <note>catalytic</note>
    </ligand>
</feature>
<evidence type="ECO:0000256" key="15">
    <source>
        <dbReference type="PIRSR" id="PIRSR634016-1"/>
    </source>
</evidence>
<dbReference type="SUPFAM" id="SSF63737">
    <property type="entry name" value="Leukotriene A4 hydrolase N-terminal domain"/>
    <property type="match status" value="1"/>
</dbReference>
<dbReference type="GO" id="GO:0070006">
    <property type="term" value="F:metalloaminopeptidase activity"/>
    <property type="evidence" value="ECO:0007669"/>
    <property type="project" value="TreeGrafter"/>
</dbReference>
<dbReference type="InterPro" id="IPR042097">
    <property type="entry name" value="Aminopeptidase_N-like_N_sf"/>
</dbReference>
<dbReference type="Gene3D" id="2.60.40.1730">
    <property type="entry name" value="tricorn interacting facor f3 domain"/>
    <property type="match status" value="1"/>
</dbReference>
<evidence type="ECO:0000256" key="6">
    <source>
        <dbReference type="ARBA" id="ARBA00022801"/>
    </source>
</evidence>
<evidence type="ECO:0000256" key="2">
    <source>
        <dbReference type="ARBA" id="ARBA00010136"/>
    </source>
</evidence>
<keyword evidence="3 18" id="KW-0645">Protease</keyword>
<evidence type="ECO:0000256" key="16">
    <source>
        <dbReference type="PIRSR" id="PIRSR634016-3"/>
    </source>
</evidence>
<evidence type="ECO:0000259" key="21">
    <source>
        <dbReference type="Pfam" id="PF11838"/>
    </source>
</evidence>
<dbReference type="InterPro" id="IPR024571">
    <property type="entry name" value="ERAP1-like_C_dom"/>
</dbReference>
<evidence type="ECO:0000256" key="7">
    <source>
        <dbReference type="ARBA" id="ARBA00022833"/>
    </source>
</evidence>
<reference evidence="23" key="1">
    <citation type="submission" date="2025-08" db="UniProtKB">
        <authorList>
            <consortium name="Ensembl"/>
        </authorList>
    </citation>
    <scope>IDENTIFICATION</scope>
</reference>
<dbReference type="Proteomes" id="UP000261580">
    <property type="component" value="Unassembled WGS sequence"/>
</dbReference>
<dbReference type="Bgee" id="ENSNBRG00000004147">
    <property type="expression patterns" value="Expressed in mesonephros and 1 other cell type or tissue"/>
</dbReference>
<feature type="site" description="Transition state stabilizer" evidence="17">
    <location>
        <position position="439"/>
    </location>
</feature>
<dbReference type="PANTHER" id="PTHR11533:SF239">
    <property type="entry name" value="ENDOPLASMIC RETICULUM AMINOPEPTIDASE 2"/>
    <property type="match status" value="1"/>
</dbReference>
<keyword evidence="10 18" id="KW-0482">Metalloprotease</keyword>
<keyword evidence="9" id="KW-1133">Transmembrane helix</keyword>
<protein>
    <recommendedName>
        <fullName evidence="18">Aminopeptidase</fullName>
        <ecNumber evidence="18">3.4.11.-</ecNumber>
    </recommendedName>
</protein>
<dbReference type="AlphaFoldDB" id="A0A3Q4G8X3"/>
<evidence type="ECO:0000256" key="14">
    <source>
        <dbReference type="ARBA" id="ARBA00063353"/>
    </source>
</evidence>
<keyword evidence="24" id="KW-1185">Reference proteome</keyword>
<feature type="chain" id="PRO_5018554559" description="Aminopeptidase" evidence="19">
    <location>
        <begin position="20"/>
        <end position="885"/>
    </location>
</feature>
<feature type="domain" description="Aminopeptidase N-like N-terminal" evidence="22">
    <location>
        <begin position="61"/>
        <end position="247"/>
    </location>
</feature>
<reference evidence="23" key="2">
    <citation type="submission" date="2025-09" db="UniProtKB">
        <authorList>
            <consortium name="Ensembl"/>
        </authorList>
    </citation>
    <scope>IDENTIFICATION</scope>
</reference>
<dbReference type="SUPFAM" id="SSF55486">
    <property type="entry name" value="Metalloproteases ('zincins'), catalytic domain"/>
    <property type="match status" value="1"/>
</dbReference>
<keyword evidence="11" id="KW-0472">Membrane</keyword>
<dbReference type="GO" id="GO:0042277">
    <property type="term" value="F:peptide binding"/>
    <property type="evidence" value="ECO:0007669"/>
    <property type="project" value="TreeGrafter"/>
</dbReference>
<dbReference type="GO" id="GO:0006508">
    <property type="term" value="P:proteolysis"/>
    <property type="evidence" value="ECO:0007669"/>
    <property type="project" value="UniProtKB-KW"/>
</dbReference>
<dbReference type="GeneTree" id="ENSGT00940000162653"/>
<keyword evidence="6 18" id="KW-0378">Hydrolase</keyword>
<feature type="domain" description="Peptidase M1 membrane alanine aminopeptidase" evidence="20">
    <location>
        <begin position="282"/>
        <end position="487"/>
    </location>
</feature>
<comment type="subcellular location">
    <subcellularLocation>
        <location evidence="1">Membrane</location>
        <topology evidence="1">Single-pass type II membrane protein</topology>
    </subcellularLocation>
</comment>
<evidence type="ECO:0000256" key="11">
    <source>
        <dbReference type="ARBA" id="ARBA00023136"/>
    </source>
</evidence>
<feature type="binding site" evidence="16">
    <location>
        <position position="377"/>
    </location>
    <ligand>
        <name>Zn(2+)</name>
        <dbReference type="ChEBI" id="CHEBI:29105"/>
        <note>catalytic</note>
    </ligand>
</feature>
<comment type="cofactor">
    <cofactor evidence="16 18">
        <name>Zn(2+)</name>
        <dbReference type="ChEBI" id="CHEBI:29105"/>
    </cofactor>
    <text evidence="16 18">Binds 1 zinc ion per subunit.</text>
</comment>
<name>A0A3Q4G8X3_NEOBR</name>
<dbReference type="GO" id="GO:0005615">
    <property type="term" value="C:extracellular space"/>
    <property type="evidence" value="ECO:0007669"/>
    <property type="project" value="TreeGrafter"/>
</dbReference>
<evidence type="ECO:0000256" key="18">
    <source>
        <dbReference type="RuleBase" id="RU364040"/>
    </source>
</evidence>
<evidence type="ECO:0000256" key="4">
    <source>
        <dbReference type="ARBA" id="ARBA00022692"/>
    </source>
</evidence>
<comment type="subunit">
    <text evidence="14">Monomer. May also exist as a heterodimer; with ERAP2. Interacts with RBMX.</text>
</comment>
<keyword evidence="18" id="KW-0031">Aminopeptidase</keyword>
<dbReference type="Ensembl" id="ENSNBRT00000005489.1">
    <property type="protein sequence ID" value="ENSNBRP00000005330.1"/>
    <property type="gene ID" value="ENSNBRG00000004147.1"/>
</dbReference>
<evidence type="ECO:0000313" key="23">
    <source>
        <dbReference type="Ensembl" id="ENSNBRP00000005330.1"/>
    </source>
</evidence>
<dbReference type="FunFam" id="2.60.40.1730:FF:000001">
    <property type="entry name" value="Leucyl-cystinyl aminopeptidase"/>
    <property type="match status" value="1"/>
</dbReference>
<dbReference type="GO" id="GO:0043171">
    <property type="term" value="P:peptide catabolic process"/>
    <property type="evidence" value="ECO:0007669"/>
    <property type="project" value="TreeGrafter"/>
</dbReference>
<dbReference type="PANTHER" id="PTHR11533">
    <property type="entry name" value="PROTEASE M1 ZINC METALLOPROTEASE"/>
    <property type="match status" value="1"/>
</dbReference>
<dbReference type="GO" id="GO:0008270">
    <property type="term" value="F:zinc ion binding"/>
    <property type="evidence" value="ECO:0007669"/>
    <property type="project" value="UniProtKB-UniRule"/>
</dbReference>
<feature type="active site" description="Proton acceptor" evidence="15">
    <location>
        <position position="355"/>
    </location>
</feature>
<dbReference type="InterPro" id="IPR034016">
    <property type="entry name" value="M1_APN-typ"/>
</dbReference>
<keyword evidence="7 16" id="KW-0862">Zinc</keyword>
<dbReference type="Pfam" id="PF11838">
    <property type="entry name" value="ERAP1_C"/>
    <property type="match status" value="1"/>
</dbReference>
<dbReference type="InterPro" id="IPR001930">
    <property type="entry name" value="Peptidase_M1"/>
</dbReference>
<evidence type="ECO:0000256" key="12">
    <source>
        <dbReference type="ARBA" id="ARBA00023180"/>
    </source>
</evidence>
<keyword evidence="19" id="KW-0732">Signal</keyword>
<dbReference type="GO" id="GO:0016020">
    <property type="term" value="C:membrane"/>
    <property type="evidence" value="ECO:0007669"/>
    <property type="project" value="UniProtKB-SubCell"/>
</dbReference>
<keyword evidence="4" id="KW-0812">Transmembrane</keyword>